<evidence type="ECO:0000313" key="7">
    <source>
        <dbReference type="Proteomes" id="UP000240571"/>
    </source>
</evidence>
<evidence type="ECO:0000256" key="1">
    <source>
        <dbReference type="ARBA" id="ARBA00022723"/>
    </source>
</evidence>
<dbReference type="InterPro" id="IPR016193">
    <property type="entry name" value="Cytidine_deaminase-like"/>
</dbReference>
<evidence type="ECO:0000313" key="6">
    <source>
        <dbReference type="Proteomes" id="UP000095081"/>
    </source>
</evidence>
<dbReference type="CDD" id="cd01285">
    <property type="entry name" value="nucleoside_deaminase"/>
    <property type="match status" value="1"/>
</dbReference>
<evidence type="ECO:0000256" key="2">
    <source>
        <dbReference type="ARBA" id="ARBA00022833"/>
    </source>
</evidence>
<dbReference type="EMBL" id="PYWW01000059">
    <property type="protein sequence ID" value="PTC23435.1"/>
    <property type="molecule type" value="Genomic_DNA"/>
</dbReference>
<dbReference type="GO" id="GO:0047974">
    <property type="term" value="F:guanosine deaminase activity"/>
    <property type="evidence" value="ECO:0007669"/>
    <property type="project" value="TreeGrafter"/>
</dbReference>
<comment type="caution">
    <text evidence="5">The sequence shown here is derived from an EMBL/GenBank/DDBJ whole genome shotgun (WGS) entry which is preliminary data.</text>
</comment>
<dbReference type="InterPro" id="IPR002125">
    <property type="entry name" value="CMP_dCMP_dom"/>
</dbReference>
<accession>A0A2T4FJ43</accession>
<evidence type="ECO:0000313" key="4">
    <source>
        <dbReference type="EMBL" id="OCW30156.1"/>
    </source>
</evidence>
<keyword evidence="2" id="KW-0862">Zinc</keyword>
<keyword evidence="6" id="KW-1185">Reference proteome</keyword>
<organism evidence="5 7">
    <name type="scientific">Pseudomonas aylmerensis</name>
    <dbReference type="NCBI Taxonomy" id="1869229"/>
    <lineage>
        <taxon>Bacteria</taxon>
        <taxon>Pseudomonadati</taxon>
        <taxon>Pseudomonadota</taxon>
        <taxon>Gammaproteobacteria</taxon>
        <taxon>Pseudomonadales</taxon>
        <taxon>Pseudomonadaceae</taxon>
        <taxon>Pseudomonas</taxon>
    </lineage>
</organism>
<dbReference type="RefSeq" id="WP_065899558.1">
    <property type="nucleotide sequence ID" value="NZ_MAUE01000002.1"/>
</dbReference>
<dbReference type="PROSITE" id="PS00903">
    <property type="entry name" value="CYT_DCMP_DEAMINASES_1"/>
    <property type="match status" value="1"/>
</dbReference>
<dbReference type="PANTHER" id="PTHR11079:SF161">
    <property type="entry name" value="CMP_DCMP-TYPE DEAMINASE DOMAIN-CONTAINING PROTEIN"/>
    <property type="match status" value="1"/>
</dbReference>
<feature type="domain" description="CMP/dCMP-type deaminase" evidence="3">
    <location>
        <begin position="2"/>
        <end position="114"/>
    </location>
</feature>
<dbReference type="PROSITE" id="PS51747">
    <property type="entry name" value="CYT_DCMP_DEAMINASES_2"/>
    <property type="match status" value="1"/>
</dbReference>
<dbReference type="GO" id="GO:0008270">
    <property type="term" value="F:zinc ion binding"/>
    <property type="evidence" value="ECO:0007669"/>
    <property type="project" value="InterPro"/>
</dbReference>
<dbReference type="Proteomes" id="UP000095081">
    <property type="component" value="Unassembled WGS sequence"/>
</dbReference>
<dbReference type="EMBL" id="MAUE01000002">
    <property type="protein sequence ID" value="OCW30156.1"/>
    <property type="molecule type" value="Genomic_DNA"/>
</dbReference>
<proteinExistence type="predicted"/>
<dbReference type="OrthoDB" id="9802676at2"/>
<reference evidence="4 6" key="1">
    <citation type="submission" date="2016-06" db="EMBL/GenBank/DDBJ databases">
        <title>Draft genome sequence of Pseudomonas sp. S1E40, a novel strain antagonistic activity to fungal plant pathogen.</title>
        <authorList>
            <person name="Tambong J.T."/>
            <person name="Tchagang C."/>
            <person name="Xu R."/>
        </authorList>
    </citation>
    <scope>NUCLEOTIDE SEQUENCE [LARGE SCALE GENOMIC DNA]</scope>
    <source>
        <strain evidence="4 6">S1E40</strain>
    </source>
</reference>
<dbReference type="InterPro" id="IPR016192">
    <property type="entry name" value="APOBEC/CMP_deaminase_Zn-bd"/>
</dbReference>
<dbReference type="SUPFAM" id="SSF53927">
    <property type="entry name" value="Cytidine deaminase-like"/>
    <property type="match status" value="1"/>
</dbReference>
<reference evidence="5 7" key="2">
    <citation type="submission" date="2018-03" db="EMBL/GenBank/DDBJ databases">
        <title>Diversity of bacteria associated with corn roots inoculated with woodland soils in Canada, and Description of Pseudomonas aylmerense sp. nov.</title>
        <authorList>
            <person name="Tambong J.T."/>
            <person name="Xu R."/>
            <person name="Tchagang C."/>
        </authorList>
    </citation>
    <scope>NUCLEOTIDE SEQUENCE [LARGE SCALE GENOMIC DNA]</scope>
    <source>
        <strain evidence="5 7">S1E44</strain>
    </source>
</reference>
<dbReference type="GO" id="GO:0006152">
    <property type="term" value="P:purine nucleoside catabolic process"/>
    <property type="evidence" value="ECO:0007669"/>
    <property type="project" value="TreeGrafter"/>
</dbReference>
<dbReference type="PANTHER" id="PTHR11079">
    <property type="entry name" value="CYTOSINE DEAMINASE FAMILY MEMBER"/>
    <property type="match status" value="1"/>
</dbReference>
<evidence type="ECO:0000259" key="3">
    <source>
        <dbReference type="PROSITE" id="PS51747"/>
    </source>
</evidence>
<gene>
    <name evidence="4" type="ORF">BBG20_01215</name>
    <name evidence="5" type="ORF">C9382_31955</name>
</gene>
<keyword evidence="1" id="KW-0479">Metal-binding</keyword>
<dbReference type="Gene3D" id="3.40.140.10">
    <property type="entry name" value="Cytidine Deaminase, domain 2"/>
    <property type="match status" value="1"/>
</dbReference>
<name>A0A2T4FJ43_9PSED</name>
<sequence>MTDDHHHLQRAIRLAQANVAQGGRPFGAVLTRNGEVLVEAVNEIHLTQDPTAHAELLAIRAASRQLGARLEGCVVYASGQPCPMCLSAMYLCGIQRVVFAASNEMAEPFGLSTAAIGQQVGLPLSEQRLPIQHLPDPAMTQLYHQWKTLHDPE</sequence>
<dbReference type="Proteomes" id="UP000240571">
    <property type="component" value="Unassembled WGS sequence"/>
</dbReference>
<dbReference type="Pfam" id="PF00383">
    <property type="entry name" value="dCMP_cyt_deam_1"/>
    <property type="match status" value="1"/>
</dbReference>
<protein>
    <submittedName>
        <fullName evidence="5">Nucleoside deaminase</fullName>
    </submittedName>
    <submittedName>
        <fullName evidence="4">tRNA-specific adenosine deaminase</fullName>
    </submittedName>
</protein>
<dbReference type="AlphaFoldDB" id="A0A2T4FJ43"/>
<evidence type="ECO:0000313" key="5">
    <source>
        <dbReference type="EMBL" id="PTC23435.1"/>
    </source>
</evidence>